<dbReference type="Pfam" id="PF01497">
    <property type="entry name" value="Peripla_BP_2"/>
    <property type="match status" value="1"/>
</dbReference>
<dbReference type="Gene3D" id="3.40.50.1980">
    <property type="entry name" value="Nitrogenase molybdenum iron protein domain"/>
    <property type="match status" value="2"/>
</dbReference>
<reference evidence="4" key="1">
    <citation type="submission" date="2020-10" db="EMBL/GenBank/DDBJ databases">
        <authorList>
            <person name="Gilroy R."/>
        </authorList>
    </citation>
    <scope>NUCLEOTIDE SEQUENCE</scope>
    <source>
        <strain evidence="4">F6-4510</strain>
    </source>
</reference>
<evidence type="ECO:0000256" key="2">
    <source>
        <dbReference type="SAM" id="SignalP"/>
    </source>
</evidence>
<reference evidence="4" key="2">
    <citation type="journal article" date="2021" name="PeerJ">
        <title>Extensive microbial diversity within the chicken gut microbiome revealed by metagenomics and culture.</title>
        <authorList>
            <person name="Gilroy R."/>
            <person name="Ravi A."/>
            <person name="Getino M."/>
            <person name="Pursley I."/>
            <person name="Horton D.L."/>
            <person name="Alikhan N.F."/>
            <person name="Baker D."/>
            <person name="Gharbi K."/>
            <person name="Hall N."/>
            <person name="Watson M."/>
            <person name="Adriaenssens E.M."/>
            <person name="Foster-Nyarko E."/>
            <person name="Jarju S."/>
            <person name="Secka A."/>
            <person name="Antonio M."/>
            <person name="Oren A."/>
            <person name="Chaudhuri R.R."/>
            <person name="La Ragione R."/>
            <person name="Hildebrand F."/>
            <person name="Pallen M.J."/>
        </authorList>
    </citation>
    <scope>NUCLEOTIDE SEQUENCE</scope>
    <source>
        <strain evidence="4">F6-4510</strain>
    </source>
</reference>
<protein>
    <submittedName>
        <fullName evidence="4">ABC transporter substrate-binding protein</fullName>
    </submittedName>
</protein>
<dbReference type="InterPro" id="IPR050902">
    <property type="entry name" value="ABC_Transporter_SBP"/>
</dbReference>
<organism evidence="4 5">
    <name type="scientific">Candidatus Fimicola merdigallinarum</name>
    <dbReference type="NCBI Taxonomy" id="2840819"/>
    <lineage>
        <taxon>Bacteria</taxon>
        <taxon>Bacillati</taxon>
        <taxon>Bacillota</taxon>
        <taxon>Clostridia</taxon>
        <taxon>Lachnospirales</taxon>
        <taxon>Lachnospiraceae</taxon>
        <taxon>Lachnospiraceae incertae sedis</taxon>
        <taxon>Candidatus Fimicola</taxon>
    </lineage>
</organism>
<dbReference type="PANTHER" id="PTHR30535:SF34">
    <property type="entry name" value="MOLYBDATE-BINDING PROTEIN MOLA"/>
    <property type="match status" value="1"/>
</dbReference>
<sequence>MKKILALCTALTMMFSVVGCSTNTTTQNETNTNKAETATTVTVTDMAGRTLEIKSEINKVYCAEPVSAIALYTLEPELLLGWNYKLNDYEKEFILPEYQNLPVYGMNDSVNIEAIINDSPDVCIQMGSSKESDIEKADKLSEQLGIPVLIISNSLHDSAEMYRFMGTVLGQEEKAEALAKYCEDVLTSAKELTPSNPPTIYYGNGEDSLETAPAGSVSAEVFEILGADNVAKVELDGGSRVQVSSEQILSWDPEYIFVNGEPKKSITGSQAKDSILENPAYASLQAVQNNKVYSIPKSPFAWVDRPMGPNRIIGIEWVKSVLYPDLTTKSQNEIIKEFYNLFYHMELTDTQIERLLSM</sequence>
<name>A0A9D9DX49_9FIRM</name>
<dbReference type="PANTHER" id="PTHR30535">
    <property type="entry name" value="VITAMIN B12-BINDING PROTEIN"/>
    <property type="match status" value="1"/>
</dbReference>
<evidence type="ECO:0000256" key="1">
    <source>
        <dbReference type="ARBA" id="ARBA00008814"/>
    </source>
</evidence>
<dbReference type="Gene3D" id="1.20.58.2180">
    <property type="match status" value="1"/>
</dbReference>
<evidence type="ECO:0000259" key="3">
    <source>
        <dbReference type="PROSITE" id="PS50983"/>
    </source>
</evidence>
<dbReference type="PROSITE" id="PS50983">
    <property type="entry name" value="FE_B12_PBP"/>
    <property type="match status" value="1"/>
</dbReference>
<accession>A0A9D9DX49</accession>
<feature type="chain" id="PRO_5038693013" evidence="2">
    <location>
        <begin position="20"/>
        <end position="358"/>
    </location>
</feature>
<dbReference type="GO" id="GO:0071281">
    <property type="term" value="P:cellular response to iron ion"/>
    <property type="evidence" value="ECO:0007669"/>
    <property type="project" value="TreeGrafter"/>
</dbReference>
<dbReference type="InterPro" id="IPR002491">
    <property type="entry name" value="ABC_transptr_periplasmic_BD"/>
</dbReference>
<comment type="similarity">
    <text evidence="1">Belongs to the bacterial solute-binding protein 8 family.</text>
</comment>
<keyword evidence="2" id="KW-0732">Signal</keyword>
<comment type="caution">
    <text evidence="4">The sequence shown here is derived from an EMBL/GenBank/DDBJ whole genome shotgun (WGS) entry which is preliminary data.</text>
</comment>
<dbReference type="PROSITE" id="PS51257">
    <property type="entry name" value="PROKAR_LIPOPROTEIN"/>
    <property type="match status" value="1"/>
</dbReference>
<gene>
    <name evidence="4" type="ORF">IAC55_04420</name>
</gene>
<proteinExistence type="inferred from homology"/>
<dbReference type="EMBL" id="JADIMX010000084">
    <property type="protein sequence ID" value="MBO8434550.1"/>
    <property type="molecule type" value="Genomic_DNA"/>
</dbReference>
<dbReference type="SUPFAM" id="SSF53807">
    <property type="entry name" value="Helical backbone' metal receptor"/>
    <property type="match status" value="1"/>
</dbReference>
<feature type="domain" description="Fe/B12 periplasmic-binding" evidence="3">
    <location>
        <begin position="59"/>
        <end position="326"/>
    </location>
</feature>
<evidence type="ECO:0000313" key="5">
    <source>
        <dbReference type="Proteomes" id="UP000823611"/>
    </source>
</evidence>
<dbReference type="AlphaFoldDB" id="A0A9D9DX49"/>
<dbReference type="Proteomes" id="UP000823611">
    <property type="component" value="Unassembled WGS sequence"/>
</dbReference>
<evidence type="ECO:0000313" key="4">
    <source>
        <dbReference type="EMBL" id="MBO8434550.1"/>
    </source>
</evidence>
<feature type="signal peptide" evidence="2">
    <location>
        <begin position="1"/>
        <end position="19"/>
    </location>
</feature>